<dbReference type="Proteomes" id="UP000308671">
    <property type="component" value="Unassembled WGS sequence"/>
</dbReference>
<evidence type="ECO:0000256" key="1">
    <source>
        <dbReference type="SAM" id="MobiDB-lite"/>
    </source>
</evidence>
<keyword evidence="3" id="KW-1185">Reference proteome</keyword>
<name>A0A4S8QRC4_9HELO</name>
<evidence type="ECO:0000313" key="2">
    <source>
        <dbReference type="EMBL" id="THV44009.1"/>
    </source>
</evidence>
<organism evidence="2 3">
    <name type="scientific">Botrytis galanthina</name>
    <dbReference type="NCBI Taxonomy" id="278940"/>
    <lineage>
        <taxon>Eukaryota</taxon>
        <taxon>Fungi</taxon>
        <taxon>Dikarya</taxon>
        <taxon>Ascomycota</taxon>
        <taxon>Pezizomycotina</taxon>
        <taxon>Leotiomycetes</taxon>
        <taxon>Helotiales</taxon>
        <taxon>Sclerotiniaceae</taxon>
        <taxon>Botrytis</taxon>
    </lineage>
</organism>
<proteinExistence type="predicted"/>
<gene>
    <name evidence="2" type="ORF">BGAL_0768g00030</name>
</gene>
<sequence length="74" mass="7945">MGLNPKNGDGNKKDKIGSQIGLNTSRQGSAFADQPEFLLHGKSNWCEALSTIVGKICKQRGASPVDYNLKLPSN</sequence>
<feature type="region of interest" description="Disordered" evidence="1">
    <location>
        <begin position="1"/>
        <end position="21"/>
    </location>
</feature>
<comment type="caution">
    <text evidence="2">The sequence shown here is derived from an EMBL/GenBank/DDBJ whole genome shotgun (WGS) entry which is preliminary data.</text>
</comment>
<reference evidence="2 3" key="1">
    <citation type="submission" date="2017-12" db="EMBL/GenBank/DDBJ databases">
        <title>Comparative genomics of Botrytis spp.</title>
        <authorList>
            <person name="Valero-Jimenez C.A."/>
            <person name="Tapia P."/>
            <person name="Veloso J."/>
            <person name="Silva-Moreno E."/>
            <person name="Staats M."/>
            <person name="Valdes J.H."/>
            <person name="Van Kan J.A.L."/>
        </authorList>
    </citation>
    <scope>NUCLEOTIDE SEQUENCE [LARGE SCALE GENOMIC DNA]</scope>
    <source>
        <strain evidence="2 3">MUCL435</strain>
    </source>
</reference>
<dbReference type="AlphaFoldDB" id="A0A4S8QRC4"/>
<protein>
    <submittedName>
        <fullName evidence="2">Uncharacterized protein</fullName>
    </submittedName>
</protein>
<accession>A0A4S8QRC4</accession>
<evidence type="ECO:0000313" key="3">
    <source>
        <dbReference type="Proteomes" id="UP000308671"/>
    </source>
</evidence>
<dbReference type="EMBL" id="PQXL01000763">
    <property type="protein sequence ID" value="THV44009.1"/>
    <property type="molecule type" value="Genomic_DNA"/>
</dbReference>